<evidence type="ECO:0000256" key="3">
    <source>
        <dbReference type="ARBA" id="ARBA00015325"/>
    </source>
</evidence>
<dbReference type="Proteomes" id="UP001501358">
    <property type="component" value="Unassembled WGS sequence"/>
</dbReference>
<evidence type="ECO:0000313" key="16">
    <source>
        <dbReference type="EMBL" id="GAA2469303.1"/>
    </source>
</evidence>
<feature type="domain" description="Membrane insertase YidC/Oxa/ALB C-terminal" evidence="15">
    <location>
        <begin position="29"/>
        <end position="154"/>
    </location>
</feature>
<comment type="subunit">
    <text evidence="8">Interacts with the Sec translocase complex via SecD. Specifically interacts with transmembrane segments of nascent integral membrane proteins during membrane integration.</text>
</comment>
<evidence type="ECO:0000256" key="2">
    <source>
        <dbReference type="ARBA" id="ARBA00010527"/>
    </source>
</evidence>
<reference evidence="16 17" key="1">
    <citation type="journal article" date="2019" name="Int. J. Syst. Evol. Microbiol.">
        <title>The Global Catalogue of Microorganisms (GCM) 10K type strain sequencing project: providing services to taxonomists for standard genome sequencing and annotation.</title>
        <authorList>
            <consortium name="The Broad Institute Genomics Platform"/>
            <consortium name="The Broad Institute Genome Sequencing Center for Infectious Disease"/>
            <person name="Wu L."/>
            <person name="Ma J."/>
        </authorList>
    </citation>
    <scope>NUCLEOTIDE SEQUENCE [LARGE SCALE GENOMIC DNA]</scope>
    <source>
        <strain evidence="16 17">JCM 6307</strain>
    </source>
</reference>
<feature type="region of interest" description="Disordered" evidence="13">
    <location>
        <begin position="183"/>
        <end position="217"/>
    </location>
</feature>
<evidence type="ECO:0000256" key="9">
    <source>
        <dbReference type="ARBA" id="ARBA00031538"/>
    </source>
</evidence>
<feature type="transmembrane region" description="Helical" evidence="14">
    <location>
        <begin position="20"/>
        <end position="42"/>
    </location>
</feature>
<dbReference type="RefSeq" id="WP_344381073.1">
    <property type="nucleotide sequence ID" value="NZ_BAAATA010000001.1"/>
</dbReference>
<proteinExistence type="inferred from homology"/>
<feature type="transmembrane region" description="Helical" evidence="14">
    <location>
        <begin position="149"/>
        <end position="167"/>
    </location>
</feature>
<evidence type="ECO:0000256" key="6">
    <source>
        <dbReference type="ARBA" id="ARBA00023136"/>
    </source>
</evidence>
<feature type="compositionally biased region" description="Gly residues" evidence="13">
    <location>
        <begin position="200"/>
        <end position="213"/>
    </location>
</feature>
<feature type="transmembrane region" description="Helical" evidence="14">
    <location>
        <begin position="93"/>
        <end position="113"/>
    </location>
</feature>
<sequence>MSFSARLLSLLTDFSETLTPLLGASATAAAVVLATAAVRLALHPLARAAARGEKARARLAPKAAAVSAAHGGDPERMRRELTALYANEGASPLAGCLPVLVQLPVFFLMYRVFSSAEVDGRANALLRDSLLGTPLGARFADVAGTPQQAVFWVLFAVLGAVGLWSFLRARKAAAGAAGAAEATGAAGTSPGRRPGRGRAGDGISGQGRPGAGAGRSVAGAPGAGVGAGLARALPWLSFGTLLTAAVVPLAAGLYLATAAVWTAAERALLHRGTAETGARPE</sequence>
<comment type="function">
    <text evidence="7">Required for the insertion and/or proper folding and/or complex formation of integral membrane proteins into the membrane. Involved in integration of membrane proteins that insert both dependently and independently of the Sec translocase complex, as well as at least some lipoproteins. Aids folding of multispanning membrane proteins.</text>
</comment>
<evidence type="ECO:0000256" key="7">
    <source>
        <dbReference type="ARBA" id="ARBA00025034"/>
    </source>
</evidence>
<evidence type="ECO:0000256" key="8">
    <source>
        <dbReference type="ARBA" id="ARBA00026028"/>
    </source>
</evidence>
<name>A0ABN3KQ49_9ACTN</name>
<organism evidence="16 17">
    <name type="scientific">Streptomyces thermolineatus</name>
    <dbReference type="NCBI Taxonomy" id="44033"/>
    <lineage>
        <taxon>Bacteria</taxon>
        <taxon>Bacillati</taxon>
        <taxon>Actinomycetota</taxon>
        <taxon>Actinomycetes</taxon>
        <taxon>Kitasatosporales</taxon>
        <taxon>Streptomycetaceae</taxon>
        <taxon>Streptomyces</taxon>
    </lineage>
</organism>
<evidence type="ECO:0000256" key="12">
    <source>
        <dbReference type="RuleBase" id="RU003945"/>
    </source>
</evidence>
<evidence type="ECO:0000256" key="11">
    <source>
        <dbReference type="ARBA" id="ARBA00033342"/>
    </source>
</evidence>
<evidence type="ECO:0000256" key="1">
    <source>
        <dbReference type="ARBA" id="ARBA00004141"/>
    </source>
</evidence>
<keyword evidence="17" id="KW-1185">Reference proteome</keyword>
<evidence type="ECO:0000256" key="5">
    <source>
        <dbReference type="ARBA" id="ARBA00022989"/>
    </source>
</evidence>
<keyword evidence="4 12" id="KW-0812">Transmembrane</keyword>
<evidence type="ECO:0000259" key="15">
    <source>
        <dbReference type="Pfam" id="PF02096"/>
    </source>
</evidence>
<accession>A0ABN3KQ49</accession>
<dbReference type="EMBL" id="BAAATA010000001">
    <property type="protein sequence ID" value="GAA2469303.1"/>
    <property type="molecule type" value="Genomic_DNA"/>
</dbReference>
<evidence type="ECO:0000256" key="4">
    <source>
        <dbReference type="ARBA" id="ARBA00022692"/>
    </source>
</evidence>
<dbReference type="InterPro" id="IPR028055">
    <property type="entry name" value="YidC/Oxa/ALB_C"/>
</dbReference>
<evidence type="ECO:0000313" key="17">
    <source>
        <dbReference type="Proteomes" id="UP001501358"/>
    </source>
</evidence>
<keyword evidence="6 14" id="KW-0472">Membrane</keyword>
<feature type="transmembrane region" description="Helical" evidence="14">
    <location>
        <begin position="241"/>
        <end position="264"/>
    </location>
</feature>
<evidence type="ECO:0000256" key="14">
    <source>
        <dbReference type="SAM" id="Phobius"/>
    </source>
</evidence>
<keyword evidence="5 14" id="KW-1133">Transmembrane helix</keyword>
<dbReference type="PANTHER" id="PTHR12428">
    <property type="entry name" value="OXA1"/>
    <property type="match status" value="1"/>
</dbReference>
<protein>
    <recommendedName>
        <fullName evidence="3">Membrane protein insertase YidC</fullName>
    </recommendedName>
    <alternativeName>
        <fullName evidence="11">Foldase YidC</fullName>
    </alternativeName>
    <alternativeName>
        <fullName evidence="10">Membrane integrase YidC</fullName>
    </alternativeName>
    <alternativeName>
        <fullName evidence="9">Membrane protein YidC</fullName>
    </alternativeName>
</protein>
<dbReference type="InterPro" id="IPR001708">
    <property type="entry name" value="YidC/ALB3/OXA1/COX18"/>
</dbReference>
<evidence type="ECO:0000256" key="13">
    <source>
        <dbReference type="SAM" id="MobiDB-lite"/>
    </source>
</evidence>
<gene>
    <name evidence="16" type="primary">yidC_1</name>
    <name evidence="16" type="ORF">GCM10010406_00780</name>
</gene>
<feature type="compositionally biased region" description="Low complexity" evidence="13">
    <location>
        <begin position="183"/>
        <end position="192"/>
    </location>
</feature>
<evidence type="ECO:0000256" key="10">
    <source>
        <dbReference type="ARBA" id="ARBA00033245"/>
    </source>
</evidence>
<comment type="subcellular location">
    <subcellularLocation>
        <location evidence="1 12">Membrane</location>
        <topology evidence="1 12">Multi-pass membrane protein</topology>
    </subcellularLocation>
</comment>
<comment type="caution">
    <text evidence="16">The sequence shown here is derived from an EMBL/GenBank/DDBJ whole genome shotgun (WGS) entry which is preliminary data.</text>
</comment>
<comment type="similarity">
    <text evidence="2">Belongs to the OXA1/ALB3/YidC family. Type 1 subfamily.</text>
</comment>
<dbReference type="Pfam" id="PF02096">
    <property type="entry name" value="60KD_IMP"/>
    <property type="match status" value="1"/>
</dbReference>
<dbReference type="PANTHER" id="PTHR12428:SF65">
    <property type="entry name" value="CYTOCHROME C OXIDASE ASSEMBLY PROTEIN COX18, MITOCHONDRIAL"/>
    <property type="match status" value="1"/>
</dbReference>